<keyword evidence="2" id="KW-0812">Transmembrane</keyword>
<reference evidence="4" key="1">
    <citation type="journal article" date="2019" name="Int. J. Syst. Evol. Microbiol.">
        <title>The Global Catalogue of Microorganisms (GCM) 10K type strain sequencing project: providing services to taxonomists for standard genome sequencing and annotation.</title>
        <authorList>
            <consortium name="The Broad Institute Genomics Platform"/>
            <consortium name="The Broad Institute Genome Sequencing Center for Infectious Disease"/>
            <person name="Wu L."/>
            <person name="Ma J."/>
        </authorList>
    </citation>
    <scope>NUCLEOTIDE SEQUENCE [LARGE SCALE GENOMIC DNA]</scope>
    <source>
        <strain evidence="4">KACC 11588</strain>
    </source>
</reference>
<keyword evidence="2" id="KW-0472">Membrane</keyword>
<evidence type="ECO:0000256" key="1">
    <source>
        <dbReference type="SAM" id="MobiDB-lite"/>
    </source>
</evidence>
<name>A0ABW0SF32_9RHOB</name>
<evidence type="ECO:0000256" key="2">
    <source>
        <dbReference type="SAM" id="Phobius"/>
    </source>
</evidence>
<proteinExistence type="predicted"/>
<protein>
    <submittedName>
        <fullName evidence="3">Uncharacterized protein</fullName>
    </submittedName>
</protein>
<evidence type="ECO:0000313" key="3">
    <source>
        <dbReference type="EMBL" id="MFC5567563.1"/>
    </source>
</evidence>
<comment type="caution">
    <text evidence="3">The sequence shown here is derived from an EMBL/GenBank/DDBJ whole genome shotgun (WGS) entry which is preliminary data.</text>
</comment>
<organism evidence="3 4">
    <name type="scientific">Rubellimicrobium aerolatum</name>
    <dbReference type="NCBI Taxonomy" id="490979"/>
    <lineage>
        <taxon>Bacteria</taxon>
        <taxon>Pseudomonadati</taxon>
        <taxon>Pseudomonadota</taxon>
        <taxon>Alphaproteobacteria</taxon>
        <taxon>Rhodobacterales</taxon>
        <taxon>Roseobacteraceae</taxon>
        <taxon>Rubellimicrobium</taxon>
    </lineage>
</organism>
<dbReference type="RefSeq" id="WP_209842352.1">
    <property type="nucleotide sequence ID" value="NZ_JAGGJP010000015.1"/>
</dbReference>
<dbReference type="Proteomes" id="UP001596056">
    <property type="component" value="Unassembled WGS sequence"/>
</dbReference>
<keyword evidence="4" id="KW-1185">Reference proteome</keyword>
<gene>
    <name evidence="3" type="ORF">ACFPOC_14210</name>
</gene>
<dbReference type="EMBL" id="JBHSNA010000016">
    <property type="protein sequence ID" value="MFC5567563.1"/>
    <property type="molecule type" value="Genomic_DNA"/>
</dbReference>
<feature type="transmembrane region" description="Helical" evidence="2">
    <location>
        <begin position="36"/>
        <end position="55"/>
    </location>
</feature>
<feature type="region of interest" description="Disordered" evidence="1">
    <location>
        <begin position="1"/>
        <end position="32"/>
    </location>
</feature>
<evidence type="ECO:0000313" key="4">
    <source>
        <dbReference type="Proteomes" id="UP001596056"/>
    </source>
</evidence>
<accession>A0ABW0SF32</accession>
<sequence length="116" mass="11678">MMPTSVSDPRPASRLARDIPQAPLDMPEAPQVDGGVRPLMMVGVAVAALVGGLAIGGEAYSRASAADSFARNQAMLERQGCAVRALLLGEGGGADGSVCERVAILADDAAADSGRS</sequence>
<keyword evidence="2" id="KW-1133">Transmembrane helix</keyword>